<keyword evidence="4" id="KW-1185">Reference proteome</keyword>
<keyword evidence="1" id="KW-1133">Transmembrane helix</keyword>
<accession>I0ZA05</accession>
<dbReference type="Proteomes" id="UP000007264">
    <property type="component" value="Unassembled WGS sequence"/>
</dbReference>
<feature type="chain" id="PRO_5003637658" evidence="2">
    <location>
        <begin position="19"/>
        <end position="136"/>
    </location>
</feature>
<evidence type="ECO:0000313" key="4">
    <source>
        <dbReference type="Proteomes" id="UP000007264"/>
    </source>
</evidence>
<dbReference type="EMBL" id="AGSI01000001">
    <property type="protein sequence ID" value="EIE27474.1"/>
    <property type="molecule type" value="Genomic_DNA"/>
</dbReference>
<evidence type="ECO:0000313" key="3">
    <source>
        <dbReference type="EMBL" id="EIE27474.1"/>
    </source>
</evidence>
<name>I0ZA05_COCSC</name>
<keyword evidence="1" id="KW-0472">Membrane</keyword>
<dbReference type="AlphaFoldDB" id="I0ZA05"/>
<feature type="signal peptide" evidence="2">
    <location>
        <begin position="1"/>
        <end position="18"/>
    </location>
</feature>
<dbReference type="KEGG" id="csl:COCSUDRAFT_64247"/>
<keyword evidence="1" id="KW-0812">Transmembrane</keyword>
<gene>
    <name evidence="3" type="ORF">COCSUDRAFT_64247</name>
</gene>
<keyword evidence="2" id="KW-0732">Signal</keyword>
<organism evidence="3 4">
    <name type="scientific">Coccomyxa subellipsoidea (strain C-169)</name>
    <name type="common">Green microalga</name>
    <dbReference type="NCBI Taxonomy" id="574566"/>
    <lineage>
        <taxon>Eukaryota</taxon>
        <taxon>Viridiplantae</taxon>
        <taxon>Chlorophyta</taxon>
        <taxon>core chlorophytes</taxon>
        <taxon>Trebouxiophyceae</taxon>
        <taxon>Trebouxiophyceae incertae sedis</taxon>
        <taxon>Coccomyxaceae</taxon>
        <taxon>Coccomyxa</taxon>
        <taxon>Coccomyxa subellipsoidea</taxon>
    </lineage>
</organism>
<evidence type="ECO:0000256" key="2">
    <source>
        <dbReference type="SAM" id="SignalP"/>
    </source>
</evidence>
<dbReference type="GeneID" id="17045489"/>
<dbReference type="OrthoDB" id="10560061at2759"/>
<dbReference type="RefSeq" id="XP_005652018.1">
    <property type="nucleotide sequence ID" value="XM_005651961.1"/>
</dbReference>
<comment type="caution">
    <text evidence="3">The sequence shown here is derived from an EMBL/GenBank/DDBJ whole genome shotgun (WGS) entry which is preliminary data.</text>
</comment>
<evidence type="ECO:0000256" key="1">
    <source>
        <dbReference type="SAM" id="Phobius"/>
    </source>
</evidence>
<protein>
    <submittedName>
        <fullName evidence="3">Uncharacterized protein</fullName>
    </submittedName>
</protein>
<proteinExistence type="predicted"/>
<feature type="transmembrane region" description="Helical" evidence="1">
    <location>
        <begin position="41"/>
        <end position="60"/>
    </location>
</feature>
<sequence>MLSLAVALAISSMLVNLGQESAKDYTFACFFLICTTLLLRLRWLLGTAVLSLPLLLLYGARLGDAAWPNVLPADADVHLIVAWATGALLSYTNEVQKRQMFIAAKGTQSGAKEASQQQGSGIAPACQRRGLITLTT</sequence>
<reference evidence="3 4" key="1">
    <citation type="journal article" date="2012" name="Genome Biol.">
        <title>The genome of the polar eukaryotic microalga coccomyxa subellipsoidea reveals traits of cold adaptation.</title>
        <authorList>
            <person name="Blanc G."/>
            <person name="Agarkova I."/>
            <person name="Grimwood J."/>
            <person name="Kuo A."/>
            <person name="Brueggeman A."/>
            <person name="Dunigan D."/>
            <person name="Gurnon J."/>
            <person name="Ladunga I."/>
            <person name="Lindquist E."/>
            <person name="Lucas S."/>
            <person name="Pangilinan J."/>
            <person name="Proschold T."/>
            <person name="Salamov A."/>
            <person name="Schmutz J."/>
            <person name="Weeks D."/>
            <person name="Yamada T."/>
            <person name="Claverie J.M."/>
            <person name="Grigoriev I."/>
            <person name="Van Etten J."/>
            <person name="Lomsadze A."/>
            <person name="Borodovsky M."/>
        </authorList>
    </citation>
    <scope>NUCLEOTIDE SEQUENCE [LARGE SCALE GENOMIC DNA]</scope>
    <source>
        <strain evidence="3 4">C-169</strain>
    </source>
</reference>
<dbReference type="STRING" id="574566.I0ZA05"/>